<reference evidence="2 3" key="2">
    <citation type="submission" date="2018-11" db="EMBL/GenBank/DDBJ databases">
        <authorList>
            <consortium name="Pathogen Informatics"/>
        </authorList>
    </citation>
    <scope>NUCLEOTIDE SEQUENCE [LARGE SCALE GENOMIC DNA]</scope>
</reference>
<accession>A0A183VHD0</accession>
<dbReference type="PROSITE" id="PS50948">
    <property type="entry name" value="PAN"/>
    <property type="match status" value="1"/>
</dbReference>
<dbReference type="WBParaSite" id="TCNE_0002015401-mRNA-1">
    <property type="protein sequence ID" value="TCNE_0002015401-mRNA-1"/>
    <property type="gene ID" value="TCNE_0002015401"/>
</dbReference>
<sequence>MVAELKPCFERYLGQRLIDVMPYHSEWRMKTEEDCLPFCAVSSSRCRAIVYDVFQHICHYFTDDGTEHAILFHGTVYFRVASKLCLGKFLIFIEVSF</sequence>
<dbReference type="Gene3D" id="3.50.4.10">
    <property type="entry name" value="Hepatocyte Growth Factor"/>
    <property type="match status" value="1"/>
</dbReference>
<keyword evidence="3" id="KW-1185">Reference proteome</keyword>
<organism evidence="3 4">
    <name type="scientific">Toxocara canis</name>
    <name type="common">Canine roundworm</name>
    <dbReference type="NCBI Taxonomy" id="6265"/>
    <lineage>
        <taxon>Eukaryota</taxon>
        <taxon>Metazoa</taxon>
        <taxon>Ecdysozoa</taxon>
        <taxon>Nematoda</taxon>
        <taxon>Chromadorea</taxon>
        <taxon>Rhabditida</taxon>
        <taxon>Spirurina</taxon>
        <taxon>Ascaridomorpha</taxon>
        <taxon>Ascaridoidea</taxon>
        <taxon>Toxocaridae</taxon>
        <taxon>Toxocara</taxon>
    </lineage>
</organism>
<dbReference type="AlphaFoldDB" id="A0A183VHD0"/>
<evidence type="ECO:0000313" key="3">
    <source>
        <dbReference type="Proteomes" id="UP000050794"/>
    </source>
</evidence>
<dbReference type="InterPro" id="IPR003609">
    <property type="entry name" value="Pan_app"/>
</dbReference>
<dbReference type="Pfam" id="PF00024">
    <property type="entry name" value="PAN_1"/>
    <property type="match status" value="1"/>
</dbReference>
<evidence type="ECO:0000313" key="2">
    <source>
        <dbReference type="EMBL" id="VDM51471.1"/>
    </source>
</evidence>
<name>A0A183VHD0_TOXCA</name>
<dbReference type="EMBL" id="UYWY01028405">
    <property type="protein sequence ID" value="VDM51471.1"/>
    <property type="molecule type" value="Genomic_DNA"/>
</dbReference>
<evidence type="ECO:0000259" key="1">
    <source>
        <dbReference type="PROSITE" id="PS50948"/>
    </source>
</evidence>
<protein>
    <submittedName>
        <fullName evidence="4">Apple domain-containing protein</fullName>
    </submittedName>
</protein>
<proteinExistence type="predicted"/>
<reference evidence="4" key="1">
    <citation type="submission" date="2016-06" db="UniProtKB">
        <authorList>
            <consortium name="WormBaseParasite"/>
        </authorList>
    </citation>
    <scope>IDENTIFICATION</scope>
</reference>
<dbReference type="Proteomes" id="UP000050794">
    <property type="component" value="Unassembled WGS sequence"/>
</dbReference>
<feature type="domain" description="Apple" evidence="1">
    <location>
        <begin position="8"/>
        <end position="85"/>
    </location>
</feature>
<dbReference type="SUPFAM" id="SSF57414">
    <property type="entry name" value="Hairpin loop containing domain-like"/>
    <property type="match status" value="1"/>
</dbReference>
<gene>
    <name evidence="2" type="ORF">TCNE_LOCUS20150</name>
</gene>
<evidence type="ECO:0000313" key="4">
    <source>
        <dbReference type="WBParaSite" id="TCNE_0002015401-mRNA-1"/>
    </source>
</evidence>